<gene>
    <name evidence="10" type="ORF">ACFPYI_08295</name>
</gene>
<evidence type="ECO:0000313" key="10">
    <source>
        <dbReference type="EMBL" id="MFC5971325.1"/>
    </source>
</evidence>
<dbReference type="InterPro" id="IPR001567">
    <property type="entry name" value="Pept_M3A_M3B_dom"/>
</dbReference>
<dbReference type="SUPFAM" id="SSF55486">
    <property type="entry name" value="Metalloproteases ('zincins'), catalytic domain"/>
    <property type="match status" value="1"/>
</dbReference>
<evidence type="ECO:0000256" key="1">
    <source>
        <dbReference type="ARBA" id="ARBA00001947"/>
    </source>
</evidence>
<dbReference type="AlphaFoldDB" id="A0ABD5RLX5"/>
<sequence length="584" mass="65511">MSEVPTRDGLPPEYRWRREHLFDSPEAWDDEADAFAEALDDLRAFEGRVTDDGETLLAMLDRYESIQAKESRLWVHARMGTLQDTTDEDAAARMRRFRSLHGEREKAVSYLDGALADAGRERIESFVGATEGLERYSSFLDERLREAAHAPSTEVLETLADLDAALDAPGRTLTTLKNADFDAPTVERPDASEATVTSQTRQRLLRHPDRAFRRRVHEAYLDELAEARSTRAQAFSDHLQGHDARASIRGYDSALDEALGGTFDPNLHAALRKTVVENLAPLERRNSLLSKRLGVETLHEWDTRMPFTEGEGPEIPYDKACDIVVSALEPLGETYQDRVESLLSERRVDVYETREKLTEVRGMALATDRGEAFLHLNYAEDLRSLYFFCHELGHAMHAVSSEATALDGVFPDHLVEVFSFTHEALLTRYLLDTGYPAGHVLDTALGKIPLFVGVRWMSFVDAVYDHLDAGRELTADRLGETYVEVQRAQRPGVEFGEGDERGWMVEHLSRDPHFSYLYVLGTSCGLALADRLHRGALAPETYHGVLREGGALSPDDAFERLGLDPVTAVEDALDVYDGYLDELA</sequence>
<dbReference type="Gene3D" id="1.20.140.70">
    <property type="entry name" value="Oligopeptidase f, N-terminal domain"/>
    <property type="match status" value="1"/>
</dbReference>
<comment type="caution">
    <text evidence="10">The sequence shown here is derived from an EMBL/GenBank/DDBJ whole genome shotgun (WGS) entry which is preliminary data.</text>
</comment>
<feature type="domain" description="Oligopeptidase F N-terminal" evidence="9">
    <location>
        <begin position="119"/>
        <end position="181"/>
    </location>
</feature>
<dbReference type="GO" id="GO:0006508">
    <property type="term" value="P:proteolysis"/>
    <property type="evidence" value="ECO:0007669"/>
    <property type="project" value="UniProtKB-KW"/>
</dbReference>
<proteinExistence type="predicted"/>
<dbReference type="Proteomes" id="UP001596099">
    <property type="component" value="Unassembled WGS sequence"/>
</dbReference>
<comment type="cofactor">
    <cofactor evidence="1">
        <name>Zn(2+)</name>
        <dbReference type="ChEBI" id="CHEBI:29105"/>
    </cofactor>
</comment>
<name>A0ABD5RLX5_9EURY</name>
<dbReference type="GO" id="GO:0008237">
    <property type="term" value="F:metallopeptidase activity"/>
    <property type="evidence" value="ECO:0007669"/>
    <property type="project" value="UniProtKB-KW"/>
</dbReference>
<evidence type="ECO:0000259" key="8">
    <source>
        <dbReference type="Pfam" id="PF01432"/>
    </source>
</evidence>
<keyword evidence="6" id="KW-0482">Metalloprotease</keyword>
<dbReference type="Pfam" id="PF08439">
    <property type="entry name" value="Peptidase_M3_N"/>
    <property type="match status" value="1"/>
</dbReference>
<dbReference type="Gene3D" id="1.10.1370.20">
    <property type="entry name" value="Oligoendopeptidase f, C-terminal domain"/>
    <property type="match status" value="1"/>
</dbReference>
<dbReference type="GO" id="GO:0046872">
    <property type="term" value="F:metal ion binding"/>
    <property type="evidence" value="ECO:0007669"/>
    <property type="project" value="UniProtKB-KW"/>
</dbReference>
<keyword evidence="2" id="KW-0645">Protease</keyword>
<evidence type="ECO:0000256" key="5">
    <source>
        <dbReference type="ARBA" id="ARBA00022833"/>
    </source>
</evidence>
<protein>
    <submittedName>
        <fullName evidence="10">M3 family oligoendopeptidase</fullName>
    </submittedName>
</protein>
<reference evidence="10 11" key="1">
    <citation type="journal article" date="2019" name="Int. J. Syst. Evol. Microbiol.">
        <title>The Global Catalogue of Microorganisms (GCM) 10K type strain sequencing project: providing services to taxonomists for standard genome sequencing and annotation.</title>
        <authorList>
            <consortium name="The Broad Institute Genomics Platform"/>
            <consortium name="The Broad Institute Genome Sequencing Center for Infectious Disease"/>
            <person name="Wu L."/>
            <person name="Ma J."/>
        </authorList>
    </citation>
    <scope>NUCLEOTIDE SEQUENCE [LARGE SCALE GENOMIC DNA]</scope>
    <source>
        <strain evidence="10 11">CGMCC 1.12543</strain>
    </source>
</reference>
<dbReference type="Pfam" id="PF01432">
    <property type="entry name" value="Peptidase_M3"/>
    <property type="match status" value="1"/>
</dbReference>
<keyword evidence="3" id="KW-0479">Metal-binding</keyword>
<dbReference type="EMBL" id="JBHSQH010000001">
    <property type="protein sequence ID" value="MFC5971325.1"/>
    <property type="molecule type" value="Genomic_DNA"/>
</dbReference>
<evidence type="ECO:0000259" key="9">
    <source>
        <dbReference type="Pfam" id="PF08439"/>
    </source>
</evidence>
<evidence type="ECO:0000256" key="7">
    <source>
        <dbReference type="SAM" id="MobiDB-lite"/>
    </source>
</evidence>
<keyword evidence="11" id="KW-1185">Reference proteome</keyword>
<accession>A0ABD5RLX5</accession>
<dbReference type="InterPro" id="IPR013647">
    <property type="entry name" value="OligopepF_N_dom"/>
</dbReference>
<evidence type="ECO:0000256" key="3">
    <source>
        <dbReference type="ARBA" id="ARBA00022723"/>
    </source>
</evidence>
<evidence type="ECO:0000313" key="11">
    <source>
        <dbReference type="Proteomes" id="UP001596099"/>
    </source>
</evidence>
<evidence type="ECO:0000256" key="6">
    <source>
        <dbReference type="ARBA" id="ARBA00023049"/>
    </source>
</evidence>
<feature type="domain" description="Peptidase M3A/M3B catalytic" evidence="8">
    <location>
        <begin position="204"/>
        <end position="564"/>
    </location>
</feature>
<dbReference type="InterPro" id="IPR042088">
    <property type="entry name" value="OligoPept_F_C"/>
</dbReference>
<organism evidence="10 11">
    <name type="scientific">Halomarina salina</name>
    <dbReference type="NCBI Taxonomy" id="1872699"/>
    <lineage>
        <taxon>Archaea</taxon>
        <taxon>Methanobacteriati</taxon>
        <taxon>Methanobacteriota</taxon>
        <taxon>Stenosarchaea group</taxon>
        <taxon>Halobacteria</taxon>
        <taxon>Halobacteriales</taxon>
        <taxon>Natronomonadaceae</taxon>
        <taxon>Halomarina</taxon>
    </lineage>
</organism>
<evidence type="ECO:0000256" key="4">
    <source>
        <dbReference type="ARBA" id="ARBA00022801"/>
    </source>
</evidence>
<dbReference type="RefSeq" id="WP_247414229.1">
    <property type="nucleotide sequence ID" value="NZ_JALLGW010000001.1"/>
</dbReference>
<keyword evidence="5" id="KW-0862">Zinc</keyword>
<evidence type="ECO:0000256" key="2">
    <source>
        <dbReference type="ARBA" id="ARBA00022670"/>
    </source>
</evidence>
<feature type="region of interest" description="Disordered" evidence="7">
    <location>
        <begin position="184"/>
        <end position="204"/>
    </location>
</feature>
<keyword evidence="4" id="KW-0378">Hydrolase</keyword>